<keyword evidence="3 14" id="KW-0808">Transferase</keyword>
<keyword evidence="11 14" id="KW-0539">Nucleus</keyword>
<dbReference type="SUPFAM" id="SSF53335">
    <property type="entry name" value="S-adenosyl-L-methionine-dependent methyltransferases"/>
    <property type="match status" value="2"/>
</dbReference>
<evidence type="ECO:0000256" key="1">
    <source>
        <dbReference type="ARBA" id="ARBA00022490"/>
    </source>
</evidence>
<dbReference type="Proteomes" id="UP000002254">
    <property type="component" value="Chromosome 5"/>
</dbReference>
<sequence length="641" mass="72896">MKVFCGRANPTTGSVEWLEEDEHYDYHQEIARSSYADMLHDKDRVFKPMADAAVKIVEKNGFSDKIKIINKHSTEVTVGPDGDMPCRANILITELFDTELIGEGALPSYEHAHRHLVQENCEAVPHRATVYAQLVESRRMWSWNRLFPVHVQTIHGEQVIVPPLELERCPGAPSVYDIQLNQVSSTDFTVLSDVLPMFSVDFSKQVSSSAACHSRQFEPLASGRAQVVLSWWDIEMDPEGKIKCTMAPFWAHSDPEELQWRDHWMQCVYFLPQEEPVVQGSSLCLVAHHDDYCVWYSLQRTSAEKNGGVYPARPVCDCQAHLLWNRPRFGEINDQDRTDQYVQALRTMLKPDSVCLCVSDGSLLSLLAHHLGAEQVFTIESSAASHRLMKKIFKANHLEDKINIIEKRPELLTSADLEGKKVSLLLGEPFFTTSLLPWHNLYFWYVRTAVDQHLGPGAVVMPQAASLYAVVVEFRDLWRIRSPCGDCEGFDVHIMDDMIKRALDFRESKEAEPHPLWEYPCRSLSEPQHILTFDFRQLVPPHPLRAEGSINLRRPGRSHGAVLWMEYHLTPDSTVSTGLLKPAEDKGDYCCWNPHCKQAVYFFTTPDCRASLSGSRTVGYTVEFHPHTGDITMDFTLADGC</sequence>
<keyword evidence="6 14" id="KW-0221">Differentiation</keyword>
<dbReference type="Ensembl" id="ENSCAFT00030027425.1">
    <property type="protein sequence ID" value="ENSCAFP00030023931.1"/>
    <property type="gene ID" value="ENSCAFG00030014794.1"/>
</dbReference>
<dbReference type="Gene3D" id="3.40.50.150">
    <property type="entry name" value="Vaccinia Virus protein VP39"/>
    <property type="match status" value="2"/>
</dbReference>
<evidence type="ECO:0000256" key="9">
    <source>
        <dbReference type="ARBA" id="ARBA00023015"/>
    </source>
</evidence>
<dbReference type="GO" id="GO:0000387">
    <property type="term" value="P:spliceosomal snRNP assembly"/>
    <property type="evidence" value="ECO:0007669"/>
    <property type="project" value="UniProtKB-UniRule"/>
</dbReference>
<dbReference type="FunFam" id="2.70.160.11:FF:000004">
    <property type="entry name" value="Protein arginine N-methyltransferase 7"/>
    <property type="match status" value="1"/>
</dbReference>
<keyword evidence="8" id="KW-0007">Acetylation</keyword>
<evidence type="ECO:0000256" key="11">
    <source>
        <dbReference type="ARBA" id="ARBA00023242"/>
    </source>
</evidence>
<dbReference type="PANTHER" id="PTHR11006">
    <property type="entry name" value="PROTEIN ARGININE N-METHYLTRANSFERASE"/>
    <property type="match status" value="1"/>
</dbReference>
<comment type="function">
    <text evidence="12 14">Arginine methyltransferase that can both catalyze the formation of omega-N monomethylarginine (MMA) and symmetrical dimethylarginine (sDMA), with a preference for the formation of MMA. Specifically mediates the symmetrical dimethylation of arginine residues in the small nuclear ribonucleoproteins Sm D1 (SNRPD1) and Sm D3 (SNRPD3); such methylation being required for the assembly and biogenesis of snRNP core particles. Specifically mediates the symmetric dimethylation of histone H4 'Arg-3' to form H4R3me2s. Plays a role in gene imprinting by being recruited by CTCFL at the H19 imprinted control region (ICR) and methylating histone H4 to form H4R3me2s, possibly leading to recruit DNA methyltransferases at these sites. May also play a role in embryonic stem cell (ESC) pluripotency. Also able to mediate the arginine methylation of histone H2A and myelin basic protein (MBP) in vitro; the relevance of such results is however unclear in vivo.</text>
</comment>
<dbReference type="GO" id="GO:0005829">
    <property type="term" value="C:cytosol"/>
    <property type="evidence" value="ECO:0007669"/>
    <property type="project" value="UniProtKB-SubCell"/>
</dbReference>
<dbReference type="Pfam" id="PF22528">
    <property type="entry name" value="PRMT_C"/>
    <property type="match status" value="2"/>
</dbReference>
<dbReference type="GO" id="GO:0032259">
    <property type="term" value="P:methylation"/>
    <property type="evidence" value="ECO:0007669"/>
    <property type="project" value="UniProtKB-KW"/>
</dbReference>
<gene>
    <name evidence="18" type="primary">PRMT7</name>
</gene>
<evidence type="ECO:0000313" key="16">
    <source>
        <dbReference type="Ensembl" id="ENSCAFP00000063712.1"/>
    </source>
</evidence>
<evidence type="ECO:0000256" key="4">
    <source>
        <dbReference type="ARBA" id="ARBA00022691"/>
    </source>
</evidence>
<proteinExistence type="inferred from homology"/>
<dbReference type="Ensembl" id="ENSCAFT00000067040.2">
    <property type="protein sequence ID" value="ENSCAFP00000063712.1"/>
    <property type="gene ID" value="ENSCAFG00000020312.5"/>
</dbReference>
<dbReference type="GO" id="GO:0030154">
    <property type="term" value="P:cell differentiation"/>
    <property type="evidence" value="ECO:0007669"/>
    <property type="project" value="UniProtKB-KW"/>
</dbReference>
<dbReference type="Ensembl" id="ENSCAFT00040021477.1">
    <property type="protein sequence ID" value="ENSCAFP00040018647.1"/>
    <property type="gene ID" value="ENSCAFG00040011499.1"/>
</dbReference>
<evidence type="ECO:0000256" key="12">
    <source>
        <dbReference type="ARBA" id="ARBA00025570"/>
    </source>
</evidence>
<evidence type="ECO:0000259" key="15">
    <source>
        <dbReference type="Pfam" id="PF22528"/>
    </source>
</evidence>
<evidence type="ECO:0000256" key="10">
    <source>
        <dbReference type="ARBA" id="ARBA00023163"/>
    </source>
</evidence>
<evidence type="ECO:0000256" key="6">
    <source>
        <dbReference type="ARBA" id="ARBA00022782"/>
    </source>
</evidence>
<keyword evidence="1 14" id="KW-0963">Cytoplasm</keyword>
<dbReference type="AlphaFoldDB" id="A0A8C0SBV4"/>
<keyword evidence="5" id="KW-0677">Repeat</keyword>
<keyword evidence="2 14" id="KW-0489">Methyltransferase</keyword>
<organism evidence="18 20">
    <name type="scientific">Canis lupus familiaris</name>
    <name type="common">Dog</name>
    <name type="synonym">Canis familiaris</name>
    <dbReference type="NCBI Taxonomy" id="9615"/>
    <lineage>
        <taxon>Eukaryota</taxon>
        <taxon>Metazoa</taxon>
        <taxon>Chordata</taxon>
        <taxon>Craniata</taxon>
        <taxon>Vertebrata</taxon>
        <taxon>Euteleostomi</taxon>
        <taxon>Mammalia</taxon>
        <taxon>Eutheria</taxon>
        <taxon>Laurasiatheria</taxon>
        <taxon>Carnivora</taxon>
        <taxon>Caniformia</taxon>
        <taxon>Canidae</taxon>
        <taxon>Canis</taxon>
    </lineage>
</organism>
<dbReference type="GO" id="GO:0005634">
    <property type="term" value="C:nucleus"/>
    <property type="evidence" value="ECO:0007669"/>
    <property type="project" value="UniProtKB-SubCell"/>
</dbReference>
<evidence type="ECO:0000256" key="7">
    <source>
        <dbReference type="ARBA" id="ARBA00022853"/>
    </source>
</evidence>
<keyword evidence="7 14" id="KW-0156">Chromatin regulator</keyword>
<dbReference type="PROSITE" id="PS51678">
    <property type="entry name" value="SAM_MT_PRMT"/>
    <property type="match status" value="2"/>
</dbReference>
<evidence type="ECO:0000256" key="3">
    <source>
        <dbReference type="ARBA" id="ARBA00022679"/>
    </source>
</evidence>
<comment type="catalytic activity">
    <reaction evidence="13 14">
        <text>L-arginyl-[protein] + S-adenosyl-L-methionine = N(omega)-methyl-L-arginyl-[protein] + S-adenosyl-L-homocysteine + H(+)</text>
        <dbReference type="Rhea" id="RHEA:48100"/>
        <dbReference type="Rhea" id="RHEA-COMP:10532"/>
        <dbReference type="Rhea" id="RHEA-COMP:11990"/>
        <dbReference type="ChEBI" id="CHEBI:15378"/>
        <dbReference type="ChEBI" id="CHEBI:29965"/>
        <dbReference type="ChEBI" id="CHEBI:57856"/>
        <dbReference type="ChEBI" id="CHEBI:59789"/>
        <dbReference type="ChEBI" id="CHEBI:65280"/>
        <dbReference type="EC" id="2.1.1.321"/>
    </reaction>
</comment>
<dbReference type="PIRSF" id="PIRSF036946">
    <property type="entry name" value="Arg_N-mtase"/>
    <property type="match status" value="1"/>
</dbReference>
<dbReference type="Proteomes" id="UP000694429">
    <property type="component" value="Chromosome 5"/>
</dbReference>
<dbReference type="OrthoDB" id="412876at2759"/>
<feature type="domain" description="Protein arginine N-methyltransferase" evidence="15">
    <location>
        <begin position="464"/>
        <end position="638"/>
    </location>
</feature>
<dbReference type="FunFam" id="3.40.50.150:FF:000322">
    <property type="entry name" value="Protein arginine N-methyltransferase"/>
    <property type="match status" value="1"/>
</dbReference>
<dbReference type="InterPro" id="IPR014644">
    <property type="entry name" value="MeTrfase_PRMT7"/>
</dbReference>
<dbReference type="GO" id="GO:0044020">
    <property type="term" value="F:histone H4R3 methyltransferase activity"/>
    <property type="evidence" value="ECO:0007669"/>
    <property type="project" value="UniProtKB-UniRule"/>
</dbReference>
<comment type="similarity">
    <text evidence="14">Belongs to the class I-like SAM-binding methyltransferase superfamily. Protein arginine N-methyltransferase family. PRMT7 subfamily.</text>
</comment>
<dbReference type="GO" id="GO:0035243">
    <property type="term" value="F:protein-arginine omega-N symmetric methyltransferase activity"/>
    <property type="evidence" value="ECO:0007669"/>
    <property type="project" value="UniProtKB-ARBA"/>
</dbReference>
<dbReference type="FunFam" id="3.40.50.150:FF:000070">
    <property type="entry name" value="Protein arginine N-methyltransferase 7"/>
    <property type="match status" value="1"/>
</dbReference>
<dbReference type="PANTHER" id="PTHR11006:SF4">
    <property type="entry name" value="PROTEIN ARGININE N-METHYLTRANSFERASE 7"/>
    <property type="match status" value="1"/>
</dbReference>
<dbReference type="InterPro" id="IPR025799">
    <property type="entry name" value="Arg_MeTrfase"/>
</dbReference>
<evidence type="ECO:0000313" key="18">
    <source>
        <dbReference type="Ensembl" id="ENSCAFP00040018647.1"/>
    </source>
</evidence>
<evidence type="ECO:0000256" key="13">
    <source>
        <dbReference type="ARBA" id="ARBA00048213"/>
    </source>
</evidence>
<evidence type="ECO:0000313" key="17">
    <source>
        <dbReference type="Ensembl" id="ENSCAFP00030023931.1"/>
    </source>
</evidence>
<comment type="subcellular location">
    <subcellularLocation>
        <location evidence="14">Cytoplasm</location>
        <location evidence="14">Cytosol</location>
    </subcellularLocation>
    <subcellularLocation>
        <location evidence="14">Nucleus</location>
    </subcellularLocation>
</comment>
<reference evidence="18" key="4">
    <citation type="submission" date="2025-05" db="UniProtKB">
        <authorList>
            <consortium name="Ensembl"/>
        </authorList>
    </citation>
    <scope>IDENTIFICATION</scope>
</reference>
<evidence type="ECO:0000313" key="19">
    <source>
        <dbReference type="Proteomes" id="UP000002254"/>
    </source>
</evidence>
<evidence type="ECO:0000256" key="2">
    <source>
        <dbReference type="ARBA" id="ARBA00022603"/>
    </source>
</evidence>
<evidence type="ECO:0000313" key="20">
    <source>
        <dbReference type="Proteomes" id="UP000694542"/>
    </source>
</evidence>
<reference evidence="18" key="2">
    <citation type="submission" date="2018-10" db="EMBL/GenBank/DDBJ databases">
        <title>De novo assembly of a Great Dane genome.</title>
        <authorList>
            <person name="Kidd J.M."/>
            <person name="Pendleton A.L."/>
            <person name="Shen F."/>
            <person name="Emery S."/>
        </authorList>
    </citation>
    <scope>NUCLEOTIDE SEQUENCE [LARGE SCALE GENOMIC DNA]</scope>
    <source>
        <strain evidence="18">Great Dane</strain>
    </source>
</reference>
<evidence type="ECO:0000256" key="5">
    <source>
        <dbReference type="ARBA" id="ARBA00022737"/>
    </source>
</evidence>
<dbReference type="Proteomes" id="UP000694542">
    <property type="component" value="Chromosome 5"/>
</dbReference>
<keyword evidence="4 14" id="KW-0949">S-adenosyl-L-methionine</keyword>
<reference evidence="16 19" key="1">
    <citation type="journal article" date="2005" name="Nature">
        <title>Genome sequence, comparative analysis and haplotype structure of the domestic dog.</title>
        <authorList>
            <consortium name="Broad Sequencing Platform"/>
            <person name="Lindblad-Toh K."/>
            <person name="Wade C.M."/>
            <person name="Mikkelsen T.S."/>
            <person name="Karlsson E.K."/>
            <person name="Jaffe D.B."/>
            <person name="Kamal M."/>
            <person name="Clamp M."/>
            <person name="Chang J.L."/>
            <person name="Kulbokas E.J. III"/>
            <person name="Zody M.C."/>
            <person name="Mauceli E."/>
            <person name="Xie X."/>
            <person name="Breen M."/>
            <person name="Wayne R.K."/>
            <person name="Ostrander E.A."/>
            <person name="Ponting C.P."/>
            <person name="Galibert F."/>
            <person name="Smith D.R."/>
            <person name="DeJong P.J."/>
            <person name="Kirkness E."/>
            <person name="Alvarez P."/>
            <person name="Biagi T."/>
            <person name="Brockman W."/>
            <person name="Butler J."/>
            <person name="Chin C.W."/>
            <person name="Cook A."/>
            <person name="Cuff J."/>
            <person name="Daly M.J."/>
            <person name="DeCaprio D."/>
            <person name="Gnerre S."/>
            <person name="Grabherr M."/>
            <person name="Kellis M."/>
            <person name="Kleber M."/>
            <person name="Bardeleben C."/>
            <person name="Goodstadt L."/>
            <person name="Heger A."/>
            <person name="Hitte C."/>
            <person name="Kim L."/>
            <person name="Koepfli K.P."/>
            <person name="Parker H.G."/>
            <person name="Pollinger J.P."/>
            <person name="Searle S.M."/>
            <person name="Sutter N.B."/>
            <person name="Thomas R."/>
            <person name="Webber C."/>
            <person name="Baldwin J."/>
            <person name="Abebe A."/>
            <person name="Abouelleil A."/>
            <person name="Aftuck L."/>
            <person name="Ait-Zahra M."/>
            <person name="Aldredge T."/>
            <person name="Allen N."/>
            <person name="An P."/>
            <person name="Anderson S."/>
            <person name="Antoine C."/>
            <person name="Arachchi H."/>
            <person name="Aslam A."/>
            <person name="Ayotte L."/>
            <person name="Bachantsang P."/>
            <person name="Barry A."/>
            <person name="Bayul T."/>
            <person name="Benamara M."/>
            <person name="Berlin A."/>
            <person name="Bessette D."/>
            <person name="Blitshteyn B."/>
            <person name="Bloom T."/>
            <person name="Blye J."/>
            <person name="Boguslavskiy L."/>
            <person name="Bonnet C."/>
            <person name="Boukhgalter B."/>
            <person name="Brown A."/>
            <person name="Cahill P."/>
            <person name="Calixte N."/>
            <person name="Camarata J."/>
            <person name="Cheshatsang Y."/>
            <person name="Chu J."/>
            <person name="Citroen M."/>
            <person name="Collymore A."/>
            <person name="Cooke P."/>
            <person name="Dawoe T."/>
            <person name="Daza R."/>
            <person name="Decktor K."/>
            <person name="DeGray S."/>
            <person name="Dhargay N."/>
            <person name="Dooley K."/>
            <person name="Dooley K."/>
            <person name="Dorje P."/>
            <person name="Dorjee K."/>
            <person name="Dorris L."/>
            <person name="Duffey N."/>
            <person name="Dupes A."/>
            <person name="Egbiremolen O."/>
            <person name="Elong R."/>
            <person name="Falk J."/>
            <person name="Farina A."/>
            <person name="Faro S."/>
            <person name="Ferguson D."/>
            <person name="Ferreira P."/>
            <person name="Fisher S."/>
            <person name="FitzGerald M."/>
            <person name="Foley K."/>
            <person name="Foley C."/>
            <person name="Franke A."/>
            <person name="Friedrich D."/>
            <person name="Gage D."/>
            <person name="Garber M."/>
            <person name="Gearin G."/>
            <person name="Giannoukos G."/>
            <person name="Goode T."/>
            <person name="Goyette A."/>
            <person name="Graham J."/>
            <person name="Grandbois E."/>
            <person name="Gyaltsen K."/>
            <person name="Hafez N."/>
            <person name="Hagopian D."/>
            <person name="Hagos B."/>
            <person name="Hall J."/>
            <person name="Healy C."/>
            <person name="Hegarty R."/>
            <person name="Honan T."/>
            <person name="Horn A."/>
            <person name="Houde N."/>
            <person name="Hughes L."/>
            <person name="Hunnicutt L."/>
            <person name="Husby M."/>
            <person name="Jester B."/>
            <person name="Jones C."/>
            <person name="Kamat A."/>
            <person name="Kanga B."/>
            <person name="Kells C."/>
            <person name="Khazanovich D."/>
            <person name="Kieu A.C."/>
            <person name="Kisner P."/>
            <person name="Kumar M."/>
            <person name="Lance K."/>
            <person name="Landers T."/>
            <person name="Lara M."/>
            <person name="Lee W."/>
            <person name="Leger J.P."/>
            <person name="Lennon N."/>
            <person name="Leuper L."/>
            <person name="LeVine S."/>
            <person name="Liu J."/>
            <person name="Liu X."/>
            <person name="Lokyitsang Y."/>
            <person name="Lokyitsang T."/>
            <person name="Lui A."/>
            <person name="Macdonald J."/>
            <person name="Major J."/>
            <person name="Marabella R."/>
            <person name="Maru K."/>
            <person name="Matthews C."/>
            <person name="McDonough S."/>
            <person name="Mehta T."/>
            <person name="Meldrim J."/>
            <person name="Melnikov A."/>
            <person name="Meneus L."/>
            <person name="Mihalev A."/>
            <person name="Mihova T."/>
            <person name="Miller K."/>
            <person name="Mittelman R."/>
            <person name="Mlenga V."/>
            <person name="Mulrain L."/>
            <person name="Munson G."/>
            <person name="Navidi A."/>
            <person name="Naylor J."/>
            <person name="Nguyen T."/>
            <person name="Nguyen N."/>
            <person name="Nguyen C."/>
            <person name="Nguyen T."/>
            <person name="Nicol R."/>
            <person name="Norbu N."/>
            <person name="Norbu C."/>
            <person name="Novod N."/>
            <person name="Nyima T."/>
            <person name="Olandt P."/>
            <person name="O'Neill B."/>
            <person name="O'Neill K."/>
            <person name="Osman S."/>
            <person name="Oyono L."/>
            <person name="Patti C."/>
            <person name="Perrin D."/>
            <person name="Phunkhang P."/>
            <person name="Pierre F."/>
            <person name="Priest M."/>
            <person name="Rachupka A."/>
            <person name="Raghuraman S."/>
            <person name="Rameau R."/>
            <person name="Ray V."/>
            <person name="Raymond C."/>
            <person name="Rege F."/>
            <person name="Rise C."/>
            <person name="Rogers J."/>
            <person name="Rogov P."/>
            <person name="Sahalie J."/>
            <person name="Settipalli S."/>
            <person name="Sharpe T."/>
            <person name="Shea T."/>
            <person name="Sheehan M."/>
            <person name="Sherpa N."/>
            <person name="Shi J."/>
            <person name="Shih D."/>
            <person name="Sloan J."/>
            <person name="Smith C."/>
            <person name="Sparrow T."/>
            <person name="Stalker J."/>
            <person name="Stange-Thomann N."/>
            <person name="Stavropoulos S."/>
            <person name="Stone C."/>
            <person name="Stone S."/>
            <person name="Sykes S."/>
            <person name="Tchuinga P."/>
            <person name="Tenzing P."/>
            <person name="Tesfaye S."/>
            <person name="Thoulutsang D."/>
            <person name="Thoulutsang Y."/>
            <person name="Topham K."/>
            <person name="Topping I."/>
            <person name="Tsamla T."/>
            <person name="Vassiliev H."/>
            <person name="Venkataraman V."/>
            <person name="Vo A."/>
            <person name="Wangchuk T."/>
            <person name="Wangdi T."/>
            <person name="Weiand M."/>
            <person name="Wilkinson J."/>
            <person name="Wilson A."/>
            <person name="Yadav S."/>
            <person name="Yang S."/>
            <person name="Yang X."/>
            <person name="Young G."/>
            <person name="Yu Q."/>
            <person name="Zainoun J."/>
            <person name="Zembek L."/>
            <person name="Zimmer A."/>
            <person name="Lander E.S."/>
        </authorList>
    </citation>
    <scope>NUCLEOTIDE SEQUENCE [LARGE SCALE GENOMIC DNA]</scope>
    <source>
        <strain evidence="16">Boxer</strain>
    </source>
</reference>
<keyword evidence="10 14" id="KW-0804">Transcription</keyword>
<evidence type="ECO:0000256" key="14">
    <source>
        <dbReference type="PIRNR" id="PIRNR036946"/>
    </source>
</evidence>
<dbReference type="FunFam" id="2.70.160.11:FF:000010">
    <property type="entry name" value="Protein arginine N-methyltransferase"/>
    <property type="match status" value="1"/>
</dbReference>
<reference evidence="17" key="3">
    <citation type="submission" date="2019-03" db="EMBL/GenBank/DDBJ databases">
        <authorList>
            <person name="Warren W.C."/>
            <person name="Johnson G.S."/>
        </authorList>
    </citation>
    <scope>NUCLEOTIDE SEQUENCE [LARGE SCALE GENOMIC DNA]</scope>
    <source>
        <strain evidence="17">Basenji</strain>
    </source>
</reference>
<dbReference type="InterPro" id="IPR055135">
    <property type="entry name" value="PRMT_dom"/>
</dbReference>
<protein>
    <recommendedName>
        <fullName evidence="14">Protein arginine N-methyltransferase</fullName>
        <ecNumber evidence="14">2.1.1.321</ecNumber>
    </recommendedName>
</protein>
<dbReference type="GO" id="GO:0035241">
    <property type="term" value="F:protein-arginine omega-N monomethyltransferase activity"/>
    <property type="evidence" value="ECO:0007669"/>
    <property type="project" value="UniProtKB-EC"/>
</dbReference>
<feature type="domain" description="Protein arginine N-methyltransferase" evidence="15">
    <location>
        <begin position="126"/>
        <end position="299"/>
    </location>
</feature>
<evidence type="ECO:0000256" key="8">
    <source>
        <dbReference type="ARBA" id="ARBA00022990"/>
    </source>
</evidence>
<dbReference type="InterPro" id="IPR029063">
    <property type="entry name" value="SAM-dependent_MTases_sf"/>
</dbReference>
<dbReference type="EC" id="2.1.1.321" evidence="14"/>
<keyword evidence="9 14" id="KW-0805">Transcription regulation</keyword>
<name>A0A8C0SBV4_CANLF</name>
<dbReference type="Gene3D" id="2.70.160.11">
    <property type="entry name" value="Hnrnp arginine n-methyltransferase1"/>
    <property type="match status" value="2"/>
</dbReference>
<accession>A0A8C0SBV4</accession>